<dbReference type="eggNOG" id="COG5592">
    <property type="taxonomic scope" value="Bacteria"/>
</dbReference>
<dbReference type="RefSeq" id="WP_036123759.1">
    <property type="nucleotide sequence ID" value="NZ_BMET01000003.1"/>
</dbReference>
<evidence type="ECO:0000313" key="3">
    <source>
        <dbReference type="Proteomes" id="UP000028521"/>
    </source>
</evidence>
<reference evidence="2 3" key="1">
    <citation type="journal article" date="2014" name="Genome Announc.">
        <title>Draft Genome Sequence of the Algicidal Bacterium Mangrovimonas yunxiaonensis Strain LY01.</title>
        <authorList>
            <person name="Li Y."/>
            <person name="Zhu H."/>
            <person name="Li C."/>
            <person name="Zhang H."/>
            <person name="Chen Z."/>
            <person name="Zheng W."/>
            <person name="Xu H."/>
            <person name="Zheng T."/>
        </authorList>
    </citation>
    <scope>NUCLEOTIDE SEQUENCE [LARGE SCALE GENOMIC DNA]</scope>
    <source>
        <strain evidence="2 3">LY01</strain>
    </source>
</reference>
<dbReference type="Gene3D" id="1.20.120.520">
    <property type="entry name" value="nmb1532 protein domain like"/>
    <property type="match status" value="1"/>
</dbReference>
<protein>
    <submittedName>
        <fullName evidence="2">Cation-binding protein</fullName>
    </submittedName>
</protein>
<dbReference type="Proteomes" id="UP000028521">
    <property type="component" value="Unassembled WGS sequence"/>
</dbReference>
<evidence type="ECO:0000259" key="1">
    <source>
        <dbReference type="Pfam" id="PF01814"/>
    </source>
</evidence>
<evidence type="ECO:0000313" key="2">
    <source>
        <dbReference type="EMBL" id="KFB00116.1"/>
    </source>
</evidence>
<dbReference type="InterPro" id="IPR012312">
    <property type="entry name" value="Hemerythrin-like"/>
</dbReference>
<comment type="caution">
    <text evidence="2">The sequence shown here is derived from an EMBL/GenBank/DDBJ whole genome shotgun (WGS) entry which is preliminary data.</text>
</comment>
<accession>A0A084THD0</accession>
<gene>
    <name evidence="2" type="ORF">IA57_11830</name>
</gene>
<feature type="domain" description="Hemerythrin-like" evidence="1">
    <location>
        <begin position="80"/>
        <end position="151"/>
    </location>
</feature>
<dbReference type="OrthoDB" id="9793254at2"/>
<reference evidence="3" key="2">
    <citation type="submission" date="2014-07" db="EMBL/GenBank/DDBJ databases">
        <title>Genome sequence of Mangrovimonas yunxiaonensis.</title>
        <authorList>
            <person name="Li Y."/>
            <person name="Zheng T."/>
        </authorList>
    </citation>
    <scope>NUCLEOTIDE SEQUENCE [LARGE SCALE GENOMIC DNA]</scope>
    <source>
        <strain evidence="3">LY01</strain>
    </source>
</reference>
<sequence>MSTKPLKRHKALQPLSREHHHGLLLSWKLRAGFKKNIEIERMKTYADWFYNTHLIPHFDTEEAHIFTLLDSNHDLVKRALAEHRRLKRLFNDADNVAKSLGLIEEELEQHIRFEERVLFPEIQKIATEEQLEHIEKIHHPDEKFVDNLDDEFWK</sequence>
<dbReference type="STRING" id="1197477.IA57_11830"/>
<dbReference type="AlphaFoldDB" id="A0A084THD0"/>
<proteinExistence type="predicted"/>
<dbReference type="EMBL" id="JPFK01000009">
    <property type="protein sequence ID" value="KFB00116.1"/>
    <property type="molecule type" value="Genomic_DNA"/>
</dbReference>
<name>A0A084THD0_9FLAO</name>
<organism evidence="2 3">
    <name type="scientific">Mangrovimonas yunxiaonensis</name>
    <dbReference type="NCBI Taxonomy" id="1197477"/>
    <lineage>
        <taxon>Bacteria</taxon>
        <taxon>Pseudomonadati</taxon>
        <taxon>Bacteroidota</taxon>
        <taxon>Flavobacteriia</taxon>
        <taxon>Flavobacteriales</taxon>
        <taxon>Flavobacteriaceae</taxon>
        <taxon>Mangrovimonas</taxon>
    </lineage>
</organism>
<dbReference type="Pfam" id="PF01814">
    <property type="entry name" value="Hemerythrin"/>
    <property type="match status" value="1"/>
</dbReference>
<keyword evidence="3" id="KW-1185">Reference proteome</keyword>